<gene>
    <name evidence="3" type="ORF">PQ456_08460</name>
</gene>
<protein>
    <submittedName>
        <fullName evidence="3">Alpha/beta hydrolase</fullName>
    </submittedName>
</protein>
<keyword evidence="4" id="KW-1185">Reference proteome</keyword>
<proteinExistence type="predicted"/>
<dbReference type="PANTHER" id="PTHR48081:SF6">
    <property type="entry name" value="PEPTIDASE S9 PROLYL OLIGOPEPTIDASE CATALYTIC DOMAIN-CONTAINING PROTEIN"/>
    <property type="match status" value="1"/>
</dbReference>
<dbReference type="Pfam" id="PF20434">
    <property type="entry name" value="BD-FAE"/>
    <property type="match status" value="1"/>
</dbReference>
<dbReference type="SUPFAM" id="SSF53474">
    <property type="entry name" value="alpha/beta-Hydrolases"/>
    <property type="match status" value="1"/>
</dbReference>
<organism evidence="3 4">
    <name type="scientific">Paenibacillus kyungheensis</name>
    <dbReference type="NCBI Taxonomy" id="1452732"/>
    <lineage>
        <taxon>Bacteria</taxon>
        <taxon>Bacillati</taxon>
        <taxon>Bacillota</taxon>
        <taxon>Bacilli</taxon>
        <taxon>Bacillales</taxon>
        <taxon>Paenibacillaceae</taxon>
        <taxon>Paenibacillus</taxon>
    </lineage>
</organism>
<accession>A0AAX3M6E5</accession>
<dbReference type="AlphaFoldDB" id="A0AAX3M6E5"/>
<sequence length="259" mass="28674">MSVEKIWIDVEEDINTTEEKAYLLPFIVDSSDSVVIVLPGGGYEHRADHEGAPVAQWLNEHGISAFVLHYRLSPKQQRIPLEDGKRAIRYVRAHAAEYGIDPSKIGILGFSAGGHLAAITGTVYEEQSITVAGITQSISSRPDAMILCYPVITMKHYGHEGSRLALLGSDASEEQIAGYSAEQRVTAQTPPTFIWHNTDDDVVPVQNSLQMALALEQHHVPFELHIYESGGHGQGLALEHPVMGNWTKQCMIWLQRQGW</sequence>
<dbReference type="RefSeq" id="WP_273615730.1">
    <property type="nucleotide sequence ID" value="NZ_CP117416.1"/>
</dbReference>
<evidence type="ECO:0000259" key="2">
    <source>
        <dbReference type="Pfam" id="PF20434"/>
    </source>
</evidence>
<dbReference type="InterPro" id="IPR029058">
    <property type="entry name" value="AB_hydrolase_fold"/>
</dbReference>
<dbReference type="InterPro" id="IPR050300">
    <property type="entry name" value="GDXG_lipolytic_enzyme"/>
</dbReference>
<dbReference type="EMBL" id="CP117416">
    <property type="protein sequence ID" value="WCT57525.1"/>
    <property type="molecule type" value="Genomic_DNA"/>
</dbReference>
<dbReference type="GO" id="GO:0016787">
    <property type="term" value="F:hydrolase activity"/>
    <property type="evidence" value="ECO:0007669"/>
    <property type="project" value="UniProtKB-KW"/>
</dbReference>
<dbReference type="InterPro" id="IPR049492">
    <property type="entry name" value="BD-FAE-like_dom"/>
</dbReference>
<dbReference type="Gene3D" id="3.40.50.1820">
    <property type="entry name" value="alpha/beta hydrolase"/>
    <property type="match status" value="1"/>
</dbReference>
<name>A0AAX3M6E5_9BACL</name>
<evidence type="ECO:0000313" key="3">
    <source>
        <dbReference type="EMBL" id="WCT57525.1"/>
    </source>
</evidence>
<evidence type="ECO:0000313" key="4">
    <source>
        <dbReference type="Proteomes" id="UP001220509"/>
    </source>
</evidence>
<dbReference type="Proteomes" id="UP001220509">
    <property type="component" value="Chromosome"/>
</dbReference>
<feature type="domain" description="BD-FAE-like" evidence="2">
    <location>
        <begin position="31"/>
        <end position="213"/>
    </location>
</feature>
<reference evidence="3 4" key="1">
    <citation type="submission" date="2023-02" db="EMBL/GenBank/DDBJ databases">
        <title>Genome sequence of Paenibacillus kyungheensis KACC 18744.</title>
        <authorList>
            <person name="Kim S."/>
            <person name="Heo J."/>
            <person name="Kwon S.-W."/>
        </authorList>
    </citation>
    <scope>NUCLEOTIDE SEQUENCE [LARGE SCALE GENOMIC DNA]</scope>
    <source>
        <strain evidence="3 4">KACC 18744</strain>
    </source>
</reference>
<dbReference type="KEGG" id="pka:PQ456_08460"/>
<keyword evidence="1 3" id="KW-0378">Hydrolase</keyword>
<evidence type="ECO:0000256" key="1">
    <source>
        <dbReference type="ARBA" id="ARBA00022801"/>
    </source>
</evidence>
<dbReference type="PANTHER" id="PTHR48081">
    <property type="entry name" value="AB HYDROLASE SUPERFAMILY PROTEIN C4A8.06C"/>
    <property type="match status" value="1"/>
</dbReference>